<protein>
    <submittedName>
        <fullName evidence="7">Multidrug efflux protein</fullName>
    </submittedName>
</protein>
<dbReference type="InterPro" id="IPR050833">
    <property type="entry name" value="Poly_Biosynth_Transport"/>
</dbReference>
<keyword evidence="3 6" id="KW-0812">Transmembrane</keyword>
<dbReference type="PANTHER" id="PTHR30250:SF11">
    <property type="entry name" value="O-ANTIGEN TRANSPORTER-RELATED"/>
    <property type="match status" value="1"/>
</dbReference>
<feature type="transmembrane region" description="Helical" evidence="6">
    <location>
        <begin position="290"/>
        <end position="315"/>
    </location>
</feature>
<feature type="transmembrane region" description="Helical" evidence="6">
    <location>
        <begin position="39"/>
        <end position="59"/>
    </location>
</feature>
<feature type="transmembrane region" description="Helical" evidence="6">
    <location>
        <begin position="83"/>
        <end position="104"/>
    </location>
</feature>
<evidence type="ECO:0000256" key="6">
    <source>
        <dbReference type="SAM" id="Phobius"/>
    </source>
</evidence>
<evidence type="ECO:0000256" key="3">
    <source>
        <dbReference type="ARBA" id="ARBA00022692"/>
    </source>
</evidence>
<evidence type="ECO:0000256" key="2">
    <source>
        <dbReference type="ARBA" id="ARBA00022475"/>
    </source>
</evidence>
<feature type="transmembrane region" description="Helical" evidence="6">
    <location>
        <begin position="321"/>
        <end position="341"/>
    </location>
</feature>
<sequence>MNELYKKICSVFISNIFSLIIAAFSLYILAKGLGAQNRGIYAALLVVPYIIIALSEGGVRQASISLIGSGEYNISKVFKTVDLFNYISGFIGFILCFFILYGLYLNEYSIQFLVLSSLIVPLSVKYNSYRGFFLGLEDIKTFNISTWLNKLIVFIILISFYYFEIINIEVALFSVCIGLFISVVYCEFNIRKKLIKEDLIFSSELLFKMLKIGFLFAVAYFLIQINYKVDVIFLKKLSTESQVGQYSVAVQIAEMVWQLPTAALTVLMSRSANDKQKKRMHDTLIKTSRVIFWLTLICIVFVLLLSSFFSVIVFGMQYQDLTNILILLAPGLVLASFFKTLNAYFAGTGRPQPAIIAMTFSVLINILLNAMLIPKYGSFGAAIASTISYTVMALLIASIFKRESGNTWFDFFKIKISDIR</sequence>
<dbReference type="STRING" id="1918946.VPAL9027_01486"/>
<dbReference type="Pfam" id="PF01943">
    <property type="entry name" value="Polysacc_synt"/>
    <property type="match status" value="1"/>
</dbReference>
<evidence type="ECO:0000256" key="5">
    <source>
        <dbReference type="ARBA" id="ARBA00023136"/>
    </source>
</evidence>
<accession>A0A1R4B3M0</accession>
<organism evidence="7 8">
    <name type="scientific">Vibrio palustris</name>
    <dbReference type="NCBI Taxonomy" id="1918946"/>
    <lineage>
        <taxon>Bacteria</taxon>
        <taxon>Pseudomonadati</taxon>
        <taxon>Pseudomonadota</taxon>
        <taxon>Gammaproteobacteria</taxon>
        <taxon>Vibrionales</taxon>
        <taxon>Vibrionaceae</taxon>
        <taxon>Vibrio</taxon>
    </lineage>
</organism>
<dbReference type="OrthoDB" id="103403at2"/>
<feature type="transmembrane region" description="Helical" evidence="6">
    <location>
        <begin position="247"/>
        <end position="269"/>
    </location>
</feature>
<feature type="transmembrane region" description="Helical" evidence="6">
    <location>
        <begin position="379"/>
        <end position="400"/>
    </location>
</feature>
<keyword evidence="8" id="KW-1185">Reference proteome</keyword>
<dbReference type="GO" id="GO:0005886">
    <property type="term" value="C:plasma membrane"/>
    <property type="evidence" value="ECO:0007669"/>
    <property type="project" value="UniProtKB-SubCell"/>
</dbReference>
<dbReference type="AlphaFoldDB" id="A0A1R4B3M0"/>
<keyword evidence="2" id="KW-1003">Cell membrane</keyword>
<evidence type="ECO:0000256" key="4">
    <source>
        <dbReference type="ARBA" id="ARBA00022989"/>
    </source>
</evidence>
<evidence type="ECO:0000313" key="8">
    <source>
        <dbReference type="Proteomes" id="UP000189475"/>
    </source>
</evidence>
<dbReference type="RefSeq" id="WP_077313804.1">
    <property type="nucleotide sequence ID" value="NZ_AP024887.1"/>
</dbReference>
<dbReference type="EMBL" id="FUFT01000003">
    <property type="protein sequence ID" value="SJL83518.1"/>
    <property type="molecule type" value="Genomic_DNA"/>
</dbReference>
<name>A0A1R4B3M0_9VIBR</name>
<dbReference type="InterPro" id="IPR002797">
    <property type="entry name" value="Polysacc_synth"/>
</dbReference>
<reference evidence="7 8" key="1">
    <citation type="submission" date="2017-02" db="EMBL/GenBank/DDBJ databases">
        <authorList>
            <person name="Peterson S.W."/>
        </authorList>
    </citation>
    <scope>NUCLEOTIDE SEQUENCE [LARGE SCALE GENOMIC DNA]</scope>
    <source>
        <strain evidence="7 8">CECT 9027</strain>
    </source>
</reference>
<dbReference type="Proteomes" id="UP000189475">
    <property type="component" value="Unassembled WGS sequence"/>
</dbReference>
<keyword evidence="4 6" id="KW-1133">Transmembrane helix</keyword>
<evidence type="ECO:0000256" key="1">
    <source>
        <dbReference type="ARBA" id="ARBA00004651"/>
    </source>
</evidence>
<keyword evidence="5 6" id="KW-0472">Membrane</keyword>
<evidence type="ECO:0000313" key="7">
    <source>
        <dbReference type="EMBL" id="SJL83518.1"/>
    </source>
</evidence>
<proteinExistence type="predicted"/>
<feature type="transmembrane region" description="Helical" evidence="6">
    <location>
        <begin position="110"/>
        <end position="126"/>
    </location>
</feature>
<feature type="transmembrane region" description="Helical" evidence="6">
    <location>
        <begin position="147"/>
        <end position="164"/>
    </location>
</feature>
<gene>
    <name evidence="7" type="ORF">VPAL9027_01486</name>
</gene>
<feature type="transmembrane region" description="Helical" evidence="6">
    <location>
        <begin position="170"/>
        <end position="188"/>
    </location>
</feature>
<feature type="transmembrane region" description="Helical" evidence="6">
    <location>
        <begin position="353"/>
        <end position="373"/>
    </location>
</feature>
<feature type="transmembrane region" description="Helical" evidence="6">
    <location>
        <begin position="209"/>
        <end position="227"/>
    </location>
</feature>
<feature type="transmembrane region" description="Helical" evidence="6">
    <location>
        <begin position="12"/>
        <end position="33"/>
    </location>
</feature>
<dbReference type="PANTHER" id="PTHR30250">
    <property type="entry name" value="PST FAMILY PREDICTED COLANIC ACID TRANSPORTER"/>
    <property type="match status" value="1"/>
</dbReference>
<comment type="subcellular location">
    <subcellularLocation>
        <location evidence="1">Cell membrane</location>
        <topology evidence="1">Multi-pass membrane protein</topology>
    </subcellularLocation>
</comment>